<dbReference type="EMBL" id="JAHXPT010000002">
    <property type="protein sequence ID" value="MBW6408965.1"/>
    <property type="molecule type" value="Genomic_DNA"/>
</dbReference>
<name>A0ABS7AJW9_9CLOT</name>
<protein>
    <submittedName>
        <fullName evidence="1">Uncharacterized protein</fullName>
    </submittedName>
</protein>
<accession>A0ABS7AJW9</accession>
<sequence length="636" mass="69269">MSENILGGRLSLEDGYTSPLQKFASQVLATENKFKQFANSITGSNQKIINETTKTYQQVDKIAEKFIQKGDSVANAINKANDRVKENQEKTIEGLSQKYIKLGMTIQEAYSKAQKDSNNIWNGGGGSGTGGAGGPDGFKDFAQSFLTSGFAGIIGKLGLIGAGITASIAAMKTMNNWMEQGFGILNRVADGLFSYEGVKNAIEKSMDFETGRMKLDLFYGNEEKGLDAYQKATYEANKTYASETDTVDIMAKMGQMNVSLSEDQLEKFLDVAGTRDEVDTSHIGLAVKEAIEGRVNMLQMYGINNRNLASYYKSLKKSNPEEYKSLKGALSKKGTAGDPQKYVNLLTGYIEQSPMAGYAETYAKTVKGKLERLEGVWGKLKAEVMGIDTNTGTAKEGGVFAAVAKMVDDLKDKLEDKGTINGLETIGKSFGSVFTSISNAFSKALTPDTINKVADAITKIGDALSKMIEHFVDSGQLDNIIDKLPLLVEKTVGNEVINKTSKFQVGADIAQGNYADAAEDWVGGKIDWVNNLFGIKTDYGILGSKGVKRENNSSTPILEDANSLLNNLFGVELLTDANANTSIDKNTKLSDGEKKSLKDYIKNDEKNNYNITIQKIEANNFEEIMRSLKSAQKNRK</sequence>
<proteinExistence type="predicted"/>
<organism evidence="1 2">
    <name type="scientific">Clostridium weizhouense</name>
    <dbReference type="NCBI Taxonomy" id="2859781"/>
    <lineage>
        <taxon>Bacteria</taxon>
        <taxon>Bacillati</taxon>
        <taxon>Bacillota</taxon>
        <taxon>Clostridia</taxon>
        <taxon>Eubacteriales</taxon>
        <taxon>Clostridiaceae</taxon>
        <taxon>Clostridium</taxon>
    </lineage>
</organism>
<evidence type="ECO:0000313" key="1">
    <source>
        <dbReference type="EMBL" id="MBW6408965.1"/>
    </source>
</evidence>
<dbReference type="Proteomes" id="UP001519921">
    <property type="component" value="Unassembled WGS sequence"/>
</dbReference>
<keyword evidence="2" id="KW-1185">Reference proteome</keyword>
<gene>
    <name evidence="1" type="ORF">KYD98_02575</name>
</gene>
<comment type="caution">
    <text evidence="1">The sequence shown here is derived from an EMBL/GenBank/DDBJ whole genome shotgun (WGS) entry which is preliminary data.</text>
</comment>
<dbReference type="RefSeq" id="WP_219778030.1">
    <property type="nucleotide sequence ID" value="NZ_JAHXPT010000002.1"/>
</dbReference>
<evidence type="ECO:0000313" key="2">
    <source>
        <dbReference type="Proteomes" id="UP001519921"/>
    </source>
</evidence>
<reference evidence="1 2" key="1">
    <citation type="submission" date="2021-07" db="EMBL/GenBank/DDBJ databases">
        <title>Clostridium weizhouense sp. nov., an anaerobic bacterium isolated from activated sludge of Petroleum wastewater.</title>
        <authorList>
            <person name="Li Q."/>
        </authorList>
    </citation>
    <scope>NUCLEOTIDE SEQUENCE [LARGE SCALE GENOMIC DNA]</scope>
    <source>
        <strain evidence="1 2">YB-6</strain>
    </source>
</reference>